<comment type="caution">
    <text evidence="2">The sequence shown here is derived from an EMBL/GenBank/DDBJ whole genome shotgun (WGS) entry which is preliminary data.</text>
</comment>
<protein>
    <submittedName>
        <fullName evidence="2">Alpha/beta hydrolase</fullName>
    </submittedName>
</protein>
<reference evidence="2 3" key="1">
    <citation type="submission" date="2019-09" db="EMBL/GenBank/DDBJ databases">
        <title>Phylogeny of genus Pseudoclavibacter and closely related genus.</title>
        <authorList>
            <person name="Li Y."/>
        </authorList>
    </citation>
    <scope>NUCLEOTIDE SEQUENCE [LARGE SCALE GENOMIC DNA]</scope>
    <source>
        <strain evidence="2 3">KCTC 13959</strain>
    </source>
</reference>
<dbReference type="AlphaFoldDB" id="A0A7J5BBZ1"/>
<dbReference type="PANTHER" id="PTHR43194:SF2">
    <property type="entry name" value="PEROXISOMAL MEMBRANE PROTEIN LPX1"/>
    <property type="match status" value="1"/>
</dbReference>
<dbReference type="GO" id="GO:0016787">
    <property type="term" value="F:hydrolase activity"/>
    <property type="evidence" value="ECO:0007669"/>
    <property type="project" value="UniProtKB-KW"/>
</dbReference>
<name>A0A7J5BBZ1_9MICO</name>
<evidence type="ECO:0000313" key="2">
    <source>
        <dbReference type="EMBL" id="KAB1642256.1"/>
    </source>
</evidence>
<organism evidence="2 3">
    <name type="scientific">Gulosibacter chungangensis</name>
    <dbReference type="NCBI Taxonomy" id="979746"/>
    <lineage>
        <taxon>Bacteria</taxon>
        <taxon>Bacillati</taxon>
        <taxon>Actinomycetota</taxon>
        <taxon>Actinomycetes</taxon>
        <taxon>Micrococcales</taxon>
        <taxon>Microbacteriaceae</taxon>
        <taxon>Gulosibacter</taxon>
    </lineage>
</organism>
<evidence type="ECO:0000313" key="3">
    <source>
        <dbReference type="Proteomes" id="UP000433493"/>
    </source>
</evidence>
<keyword evidence="2" id="KW-0378">Hydrolase</keyword>
<sequence>MGSMSAIPVEFLHGLGQSPSDWDATIASLPEWLDPATTTIPSFSAPAHKPFSLNEAARWVLADVADRSEEPAVLVGLSLGSQVAIRAASLEPGLVSGLILSAPLARPPKAMLKIQRAMMGMLPERAVAGRPIEEGGSGLTKEDILAVLDTFTDFDLRPELYQIQVPTLVVVGGNDRLNRKSSGEVVESMRDATLQVIPGAGHEWNRTHPEQFAGVVTNWIRATFGDAVS</sequence>
<proteinExistence type="predicted"/>
<dbReference type="InterPro" id="IPR050228">
    <property type="entry name" value="Carboxylesterase_BioH"/>
</dbReference>
<dbReference type="InterPro" id="IPR029058">
    <property type="entry name" value="AB_hydrolase_fold"/>
</dbReference>
<keyword evidence="3" id="KW-1185">Reference proteome</keyword>
<dbReference type="Proteomes" id="UP000433493">
    <property type="component" value="Unassembled WGS sequence"/>
</dbReference>
<dbReference type="PANTHER" id="PTHR43194">
    <property type="entry name" value="HYDROLASE ALPHA/BETA FOLD FAMILY"/>
    <property type="match status" value="1"/>
</dbReference>
<dbReference type="Pfam" id="PF12697">
    <property type="entry name" value="Abhydrolase_6"/>
    <property type="match status" value="1"/>
</dbReference>
<accession>A0A7J5BBZ1</accession>
<feature type="domain" description="AB hydrolase-1" evidence="1">
    <location>
        <begin position="11"/>
        <end position="214"/>
    </location>
</feature>
<dbReference type="InterPro" id="IPR000073">
    <property type="entry name" value="AB_hydrolase_1"/>
</dbReference>
<dbReference type="EMBL" id="WBKB01000006">
    <property type="protein sequence ID" value="KAB1642256.1"/>
    <property type="molecule type" value="Genomic_DNA"/>
</dbReference>
<dbReference type="SUPFAM" id="SSF53474">
    <property type="entry name" value="alpha/beta-Hydrolases"/>
    <property type="match status" value="1"/>
</dbReference>
<dbReference type="OrthoDB" id="7958481at2"/>
<gene>
    <name evidence="2" type="ORF">F8O05_10580</name>
</gene>
<dbReference type="Gene3D" id="3.40.50.1820">
    <property type="entry name" value="alpha/beta hydrolase"/>
    <property type="match status" value="1"/>
</dbReference>
<evidence type="ECO:0000259" key="1">
    <source>
        <dbReference type="Pfam" id="PF12697"/>
    </source>
</evidence>